<comment type="catalytic activity">
    <reaction evidence="11">
        <text>2'-deoxyribonucleotide-(2'-deoxyribose 5'-phosphate)-2'-deoxyribonucleotide-DNA = a 3'-end 2'-deoxyribonucleotide-(2,3-dehydro-2,3-deoxyribose 5'-phosphate)-DNA + a 5'-end 5'-phospho-2'-deoxyribonucleoside-DNA + H(+)</text>
        <dbReference type="Rhea" id="RHEA:66592"/>
        <dbReference type="Rhea" id="RHEA-COMP:13180"/>
        <dbReference type="Rhea" id="RHEA-COMP:16897"/>
        <dbReference type="Rhea" id="RHEA-COMP:17067"/>
        <dbReference type="ChEBI" id="CHEBI:15378"/>
        <dbReference type="ChEBI" id="CHEBI:136412"/>
        <dbReference type="ChEBI" id="CHEBI:157695"/>
        <dbReference type="ChEBI" id="CHEBI:167181"/>
        <dbReference type="EC" id="4.2.99.18"/>
    </reaction>
</comment>
<dbReference type="GO" id="GO:0034039">
    <property type="term" value="F:8-oxo-7,8-dihydroguanine DNA N-glycosylase activity"/>
    <property type="evidence" value="ECO:0007669"/>
    <property type="project" value="TreeGrafter"/>
</dbReference>
<proteinExistence type="inferred from homology"/>
<evidence type="ECO:0000256" key="7">
    <source>
        <dbReference type="ARBA" id="ARBA00023239"/>
    </source>
</evidence>
<sequence length="425" mass="47288">MSVPVGFRALPIPLAQLSLDTVLACGQSFRWFKHALPLDHPTSATHEYRFALHDRVVSLRQTPDTLLWKSLPDYDSTLPWLRDYFQLDVDLESLYTTWALRDSVFDTLVKDRFRGLRMLRQDPWENLISFICSQNNHISRISKMVQALCTHFGPRAGTLPIPDAPADEPTEQDYYAFPPPSALAAPSTAAKLRALGFGYRAEYIQRTAQMLLGEEYVPCEVDGWTSETARETADAKAQSALVALRERSTDEARAELLKLMGVGRKVADCILLMSLDKREVVPVDTHVYQIAIKHYAYRAPGSPSKSSANGKPTLTPKIYDAVASKFVDLWGDYAGWAHSVLFTADLKSFATYGLITPSETPGSSPTKAGLSESPLSSPTKRKRARNINTAVVLEAAAETLEEEEGDLVSRVKARKRQRSSSNVPR</sequence>
<evidence type="ECO:0000256" key="5">
    <source>
        <dbReference type="ARBA" id="ARBA00022801"/>
    </source>
</evidence>
<evidence type="ECO:0000256" key="4">
    <source>
        <dbReference type="ARBA" id="ARBA00022763"/>
    </source>
</evidence>
<evidence type="ECO:0000256" key="1">
    <source>
        <dbReference type="ARBA" id="ARBA00004123"/>
    </source>
</evidence>
<dbReference type="PANTHER" id="PTHR10242:SF2">
    <property type="entry name" value="N-GLYCOSYLASE_DNA LYASE"/>
    <property type="match status" value="1"/>
</dbReference>
<dbReference type="InterPro" id="IPR012904">
    <property type="entry name" value="OGG_N"/>
</dbReference>
<evidence type="ECO:0000256" key="10">
    <source>
        <dbReference type="ARBA" id="ARBA00023295"/>
    </source>
</evidence>
<dbReference type="Proteomes" id="UP000077266">
    <property type="component" value="Unassembled WGS sequence"/>
</dbReference>
<dbReference type="GO" id="GO:0006289">
    <property type="term" value="P:nucleotide-excision repair"/>
    <property type="evidence" value="ECO:0007669"/>
    <property type="project" value="InterPro"/>
</dbReference>
<dbReference type="OrthoDB" id="238681at2759"/>
<keyword evidence="10" id="KW-0326">Glycosidase</keyword>
<keyword evidence="6" id="KW-0234">DNA repair</keyword>
<comment type="similarity">
    <text evidence="2">Belongs to the type-1 OGG1 family.</text>
</comment>
<dbReference type="GO" id="GO:0006285">
    <property type="term" value="P:base-excision repair, AP site formation"/>
    <property type="evidence" value="ECO:0007669"/>
    <property type="project" value="TreeGrafter"/>
</dbReference>
<evidence type="ECO:0000313" key="15">
    <source>
        <dbReference type="Proteomes" id="UP000077266"/>
    </source>
</evidence>
<dbReference type="SUPFAM" id="SSF48150">
    <property type="entry name" value="DNA-glycosylase"/>
    <property type="match status" value="1"/>
</dbReference>
<dbReference type="InParanoid" id="A0A165ZLJ7"/>
<keyword evidence="5" id="KW-0378">Hydrolase</keyword>
<dbReference type="Pfam" id="PF07934">
    <property type="entry name" value="OGG_N"/>
    <property type="match status" value="1"/>
</dbReference>
<gene>
    <name evidence="14" type="ORF">EXIGLDRAFT_655695</name>
</gene>
<dbReference type="GO" id="GO:0005634">
    <property type="term" value="C:nucleus"/>
    <property type="evidence" value="ECO:0007669"/>
    <property type="project" value="UniProtKB-SubCell"/>
</dbReference>
<accession>A0A165ZLJ7</accession>
<dbReference type="InterPro" id="IPR052054">
    <property type="entry name" value="Oxidative_DNA_repair_enzyme"/>
</dbReference>
<dbReference type="Pfam" id="PF00730">
    <property type="entry name" value="HhH-GPD"/>
    <property type="match status" value="1"/>
</dbReference>
<dbReference type="PANTHER" id="PTHR10242">
    <property type="entry name" value="8-OXOGUANINE DNA GLYCOSYLASE"/>
    <property type="match status" value="1"/>
</dbReference>
<organism evidence="14 15">
    <name type="scientific">Exidia glandulosa HHB12029</name>
    <dbReference type="NCBI Taxonomy" id="1314781"/>
    <lineage>
        <taxon>Eukaryota</taxon>
        <taxon>Fungi</taxon>
        <taxon>Dikarya</taxon>
        <taxon>Basidiomycota</taxon>
        <taxon>Agaricomycotina</taxon>
        <taxon>Agaricomycetes</taxon>
        <taxon>Auriculariales</taxon>
        <taxon>Exidiaceae</taxon>
        <taxon>Exidia</taxon>
    </lineage>
</organism>
<dbReference type="SUPFAM" id="SSF55945">
    <property type="entry name" value="TATA-box binding protein-like"/>
    <property type="match status" value="1"/>
</dbReference>
<feature type="region of interest" description="Disordered" evidence="12">
    <location>
        <begin position="358"/>
        <end position="387"/>
    </location>
</feature>
<dbReference type="Gene3D" id="3.30.310.40">
    <property type="match status" value="1"/>
</dbReference>
<comment type="subcellular location">
    <subcellularLocation>
        <location evidence="1">Nucleus</location>
    </subcellularLocation>
</comment>
<reference evidence="14 15" key="1">
    <citation type="journal article" date="2016" name="Mol. Biol. Evol.">
        <title>Comparative Genomics of Early-Diverging Mushroom-Forming Fungi Provides Insights into the Origins of Lignocellulose Decay Capabilities.</title>
        <authorList>
            <person name="Nagy L.G."/>
            <person name="Riley R."/>
            <person name="Tritt A."/>
            <person name="Adam C."/>
            <person name="Daum C."/>
            <person name="Floudas D."/>
            <person name="Sun H."/>
            <person name="Yadav J.S."/>
            <person name="Pangilinan J."/>
            <person name="Larsson K.H."/>
            <person name="Matsuura K."/>
            <person name="Barry K."/>
            <person name="Labutti K."/>
            <person name="Kuo R."/>
            <person name="Ohm R.A."/>
            <person name="Bhattacharya S.S."/>
            <person name="Shirouzu T."/>
            <person name="Yoshinaga Y."/>
            <person name="Martin F.M."/>
            <person name="Grigoriev I.V."/>
            <person name="Hibbett D.S."/>
        </authorList>
    </citation>
    <scope>NUCLEOTIDE SEQUENCE [LARGE SCALE GENOMIC DNA]</scope>
    <source>
        <strain evidence="14 15">HHB12029</strain>
    </source>
</reference>
<evidence type="ECO:0000256" key="3">
    <source>
        <dbReference type="ARBA" id="ARBA00012720"/>
    </source>
</evidence>
<dbReference type="InterPro" id="IPR011257">
    <property type="entry name" value="DNA_glycosylase"/>
</dbReference>
<protein>
    <recommendedName>
        <fullName evidence="3">DNA-(apurinic or apyrimidinic site) lyase</fullName>
        <ecNumber evidence="3">4.2.99.18</ecNumber>
    </recommendedName>
</protein>
<keyword evidence="7" id="KW-0456">Lyase</keyword>
<evidence type="ECO:0000256" key="2">
    <source>
        <dbReference type="ARBA" id="ARBA00010679"/>
    </source>
</evidence>
<dbReference type="STRING" id="1314781.A0A165ZLJ7"/>
<keyword evidence="4" id="KW-0227">DNA damage</keyword>
<keyword evidence="15" id="KW-1185">Reference proteome</keyword>
<dbReference type="SMART" id="SM00478">
    <property type="entry name" value="ENDO3c"/>
    <property type="match status" value="1"/>
</dbReference>
<dbReference type="AlphaFoldDB" id="A0A165ZLJ7"/>
<evidence type="ECO:0000313" key="14">
    <source>
        <dbReference type="EMBL" id="KZV83799.1"/>
    </source>
</evidence>
<keyword evidence="9" id="KW-0511">Multifunctional enzyme</keyword>
<dbReference type="FunFam" id="1.10.1670.10:FF:000005">
    <property type="entry name" value="N-glycosylase/DNA lyase OGG1"/>
    <property type="match status" value="1"/>
</dbReference>
<feature type="region of interest" description="Disordered" evidence="12">
    <location>
        <begin position="403"/>
        <end position="425"/>
    </location>
</feature>
<name>A0A165ZLJ7_EXIGL</name>
<dbReference type="EMBL" id="KV426254">
    <property type="protein sequence ID" value="KZV83799.1"/>
    <property type="molecule type" value="Genomic_DNA"/>
</dbReference>
<keyword evidence="8" id="KW-0539">Nucleus</keyword>
<dbReference type="CDD" id="cd00056">
    <property type="entry name" value="ENDO3c"/>
    <property type="match status" value="1"/>
</dbReference>
<evidence type="ECO:0000259" key="13">
    <source>
        <dbReference type="SMART" id="SM00478"/>
    </source>
</evidence>
<evidence type="ECO:0000256" key="6">
    <source>
        <dbReference type="ARBA" id="ARBA00023204"/>
    </source>
</evidence>
<dbReference type="InterPro" id="IPR023170">
    <property type="entry name" value="HhH_base_excis_C"/>
</dbReference>
<dbReference type="InterPro" id="IPR003265">
    <property type="entry name" value="HhH-GPD_domain"/>
</dbReference>
<dbReference type="Gene3D" id="1.10.1670.10">
    <property type="entry name" value="Helix-hairpin-Helix base-excision DNA repair enzymes (C-terminal)"/>
    <property type="match status" value="1"/>
</dbReference>
<feature type="domain" description="HhH-GPD" evidence="13">
    <location>
        <begin position="132"/>
        <end position="339"/>
    </location>
</feature>
<evidence type="ECO:0000256" key="8">
    <source>
        <dbReference type="ARBA" id="ARBA00023242"/>
    </source>
</evidence>
<evidence type="ECO:0000256" key="9">
    <source>
        <dbReference type="ARBA" id="ARBA00023268"/>
    </source>
</evidence>
<dbReference type="GO" id="GO:0003684">
    <property type="term" value="F:damaged DNA binding"/>
    <property type="evidence" value="ECO:0007669"/>
    <property type="project" value="InterPro"/>
</dbReference>
<dbReference type="GO" id="GO:0140078">
    <property type="term" value="F:class I DNA-(apurinic or apyrimidinic site) endonuclease activity"/>
    <property type="evidence" value="ECO:0007669"/>
    <property type="project" value="UniProtKB-EC"/>
</dbReference>
<dbReference type="EC" id="4.2.99.18" evidence="3"/>
<evidence type="ECO:0000256" key="12">
    <source>
        <dbReference type="SAM" id="MobiDB-lite"/>
    </source>
</evidence>
<dbReference type="Gene3D" id="1.10.340.30">
    <property type="entry name" value="Hypothetical protein, domain 2"/>
    <property type="match status" value="1"/>
</dbReference>
<evidence type="ECO:0000256" key="11">
    <source>
        <dbReference type="ARBA" id="ARBA00044632"/>
    </source>
</evidence>